<dbReference type="SUPFAM" id="SSF82866">
    <property type="entry name" value="Multidrug efflux transporter AcrB transmembrane domain"/>
    <property type="match status" value="2"/>
</dbReference>
<keyword evidence="8 9" id="KW-0472">Membrane</keyword>
<keyword evidence="3 9" id="KW-0813">Transport</keyword>
<dbReference type="InterPro" id="IPR027463">
    <property type="entry name" value="AcrB_DN_DC_subdom"/>
</dbReference>
<dbReference type="Proteomes" id="UP000614058">
    <property type="component" value="Unassembled WGS sequence"/>
</dbReference>
<feature type="transmembrane region" description="Helical" evidence="9">
    <location>
        <begin position="432"/>
        <end position="452"/>
    </location>
</feature>
<keyword evidence="4" id="KW-1003">Cell membrane</keyword>
<evidence type="ECO:0000259" key="10">
    <source>
        <dbReference type="PROSITE" id="PS50156"/>
    </source>
</evidence>
<feature type="transmembrane region" description="Helical" evidence="9">
    <location>
        <begin position="364"/>
        <end position="384"/>
    </location>
</feature>
<feature type="transmembrane region" description="Helical" evidence="9">
    <location>
        <begin position="898"/>
        <end position="918"/>
    </location>
</feature>
<feature type="transmembrane region" description="Helical" evidence="9">
    <location>
        <begin position="924"/>
        <end position="947"/>
    </location>
</feature>
<organism evidence="11 12">
    <name type="scientific">Kingella bonacorsii</name>
    <dbReference type="NCBI Taxonomy" id="2796361"/>
    <lineage>
        <taxon>Bacteria</taxon>
        <taxon>Pseudomonadati</taxon>
        <taxon>Pseudomonadota</taxon>
        <taxon>Betaproteobacteria</taxon>
        <taxon>Neisseriales</taxon>
        <taxon>Neisseriaceae</taxon>
        <taxon>Kingella</taxon>
    </lineage>
</organism>
<protein>
    <recommendedName>
        <fullName evidence="9">Efflux pump membrane transporter</fullName>
    </recommendedName>
</protein>
<comment type="caution">
    <text evidence="11">The sequence shown here is derived from an EMBL/GenBank/DDBJ whole genome shotgun (WGS) entry which is preliminary data.</text>
</comment>
<feature type="transmembrane region" description="Helical" evidence="9">
    <location>
        <begin position="472"/>
        <end position="495"/>
    </location>
</feature>
<name>A0ABS1BP35_9NEIS</name>
<proteinExistence type="inferred from homology"/>
<comment type="caution">
    <text evidence="9">Lacks conserved residue(s) required for the propagation of feature annotation.</text>
</comment>
<evidence type="ECO:0000256" key="5">
    <source>
        <dbReference type="ARBA" id="ARBA00022519"/>
    </source>
</evidence>
<dbReference type="Gene3D" id="3.30.2090.10">
    <property type="entry name" value="Multidrug efflux transporter AcrB TolC docking domain, DN and DC subdomains"/>
    <property type="match status" value="2"/>
</dbReference>
<evidence type="ECO:0000256" key="3">
    <source>
        <dbReference type="ARBA" id="ARBA00022448"/>
    </source>
</evidence>
<evidence type="ECO:0000256" key="1">
    <source>
        <dbReference type="ARBA" id="ARBA00004429"/>
    </source>
</evidence>
<feature type="transmembrane region" description="Helical" evidence="9">
    <location>
        <begin position="1004"/>
        <end position="1031"/>
    </location>
</feature>
<keyword evidence="6 9" id="KW-0812">Transmembrane</keyword>
<dbReference type="SUPFAM" id="SSF82714">
    <property type="entry name" value="Multidrug efflux transporter AcrB TolC docking domain, DN and DC subdomains"/>
    <property type="match status" value="2"/>
</dbReference>
<feature type="transmembrane region" description="Helical" evidence="9">
    <location>
        <begin position="10"/>
        <end position="27"/>
    </location>
</feature>
<dbReference type="NCBIfam" id="NF000282">
    <property type="entry name" value="RND_permease_1"/>
    <property type="match status" value="1"/>
</dbReference>
<feature type="transmembrane region" description="Helical" evidence="9">
    <location>
        <begin position="874"/>
        <end position="891"/>
    </location>
</feature>
<evidence type="ECO:0000313" key="12">
    <source>
        <dbReference type="Proteomes" id="UP000614058"/>
    </source>
</evidence>
<evidence type="ECO:0000256" key="6">
    <source>
        <dbReference type="ARBA" id="ARBA00022692"/>
    </source>
</evidence>
<accession>A0ABS1BP35</accession>
<keyword evidence="7 9" id="KW-1133">Transmembrane helix</keyword>
<feature type="domain" description="SSD" evidence="10">
    <location>
        <begin position="368"/>
        <end position="493"/>
    </location>
</feature>
<evidence type="ECO:0000313" key="11">
    <source>
        <dbReference type="EMBL" id="MBK0395066.1"/>
    </source>
</evidence>
<feature type="transmembrane region" description="Helical" evidence="9">
    <location>
        <begin position="535"/>
        <end position="553"/>
    </location>
</feature>
<dbReference type="PANTHER" id="PTHR32063">
    <property type="match status" value="1"/>
</dbReference>
<gene>
    <name evidence="11" type="ORF">JDW22_00335</name>
</gene>
<dbReference type="NCBIfam" id="TIGR00915">
    <property type="entry name" value="2A0602"/>
    <property type="match status" value="1"/>
</dbReference>
<keyword evidence="5 9" id="KW-0997">Cell inner membrane</keyword>
<comment type="subcellular location">
    <subcellularLocation>
        <location evidence="1 9">Cell inner membrane</location>
        <topology evidence="1 9">Multi-pass membrane protein</topology>
    </subcellularLocation>
</comment>
<dbReference type="InterPro" id="IPR004764">
    <property type="entry name" value="MdtF-like"/>
</dbReference>
<feature type="transmembrane region" description="Helical" evidence="9">
    <location>
        <begin position="338"/>
        <end position="357"/>
    </location>
</feature>
<dbReference type="Gene3D" id="3.30.70.1320">
    <property type="entry name" value="Multidrug efflux transporter AcrB pore domain like"/>
    <property type="match status" value="1"/>
</dbReference>
<evidence type="ECO:0000256" key="8">
    <source>
        <dbReference type="ARBA" id="ARBA00023136"/>
    </source>
</evidence>
<keyword evidence="12" id="KW-1185">Reference proteome</keyword>
<dbReference type="InterPro" id="IPR001036">
    <property type="entry name" value="Acrflvin-R"/>
</dbReference>
<dbReference type="PRINTS" id="PR00702">
    <property type="entry name" value="ACRIFLAVINRP"/>
</dbReference>
<sequence>MAKFFIDRPIFAWVIAIFIMIAGVIGIRNLPISQYPSVAAPNITLTATYPGASAKVMEDSVLAVIERNMYGVEGLDYMTTSADSSGRGSVTLTFTPETNEDLAQMNVQNKLSEVTALLPSTVQQNGITVSKARSNFLMVVFLQSETKSSEELLDYAQRNVVPELQRIEGVGNVRLFGAQRAMRVWVDPAKLKNYNISFADVTAAISAQNAQLSVGALGDLPSSQGQQITATISAEGQMKTAEEFGNILLRSDTNGANVYLKDVAEIGLGSQSYNTSSYLNGKKTAGMAVSLSNTGNALAAATAIKAKMNELQNFFPQGVTWSAPYDTSTFVSLSIEKVIHTLVEAIVLVFIVMFIFLQNFRYTLIPTIVVPISLLGAFAAISYLGMSINVMTMFAMVLVIGIVVDDAIVVVENVERIMAEEGLSPKQATKKAMTQISGAVVGITAVLVSVFVPLSLLSGAAGNIYRQFSLTMVFAIGFSAFLALTLTPALCATMLKPIPKGHNHTKKGFFGWFNRVFNAGTRTYSGWIGKTLRKAGVMFVIYLALGAGAFVLISRLPSSFIPSEDQGFIMTTVQLPSGATAERTEKTLSTLNQVAHSMPEVQDVITVSGFSFTGSGQNMGMGFIMLKDWSERTQAGSDATSVAGKITGAMMSGAIQDGFALALNPPPIMELGNDSGFSFYLQARGTYNHEELVARRDELIQKMRQNPAMFDPSNVRASGLDDAPQLKIEIDRMKAASNGVSFASIRSVLGTALSSTYVNDFPNDGRLQRVIVQATAQSRMQPEDILALTVPAGNGTLIPLSSFATAKWEKGMEQSERFNGYPAMQITGAPAAGKSTGEAMAEVKKMVDNLEGNYSLEWAGQSREEAKGTSQQNMIYLLALIAVFLVLAALYESWAIPFSVGMVAPLGMLGVAVGALIRSYSNDVYFTVGMVTVMGLSAKNAILIIEFAQDLHNAGKSIAESALRAAKLRFRPILMTSFAFILGIVPMYIATGASSASQRAIGTAVFWGMLVGTFLSVFLVPMFYIIVNLVVRFFTGGKQPPVQGELDLFDDEEDMDAQAFSKH</sequence>
<reference evidence="11 12" key="1">
    <citation type="journal article" date="2021" name="Pathogens">
        <title>Isolation and Characterization of Kingella bonacorsii sp. nov., A Novel Kingella Species Detected in a Stable Periodontitis Subject.</title>
        <authorList>
            <person name="Antezack A."/>
            <person name="Boxberger M."/>
            <person name="Rolland C."/>
            <person name="Monnet-Corti V."/>
            <person name="La Scola B."/>
        </authorList>
    </citation>
    <scope>NUCLEOTIDE SEQUENCE [LARGE SCALE GENOMIC DNA]</scope>
    <source>
        <strain evidence="11 12">Marseille-Q4569</strain>
    </source>
</reference>
<comment type="similarity">
    <text evidence="2 9">Belongs to the resistance-nodulation-cell division (RND) (TC 2.A.6) family.</text>
</comment>
<evidence type="ECO:0000256" key="4">
    <source>
        <dbReference type="ARBA" id="ARBA00022475"/>
    </source>
</evidence>
<feature type="transmembrane region" description="Helical" evidence="9">
    <location>
        <begin position="968"/>
        <end position="989"/>
    </location>
</feature>
<evidence type="ECO:0000256" key="7">
    <source>
        <dbReference type="ARBA" id="ARBA00022989"/>
    </source>
</evidence>
<dbReference type="Pfam" id="PF00873">
    <property type="entry name" value="ACR_tran"/>
    <property type="match status" value="1"/>
</dbReference>
<dbReference type="PANTHER" id="PTHR32063:SF13">
    <property type="entry name" value="MULTIDRUG EFFLUX PUMP SUBUNIT ACRB-RELATED"/>
    <property type="match status" value="1"/>
</dbReference>
<dbReference type="RefSeq" id="WP_200520898.1">
    <property type="nucleotide sequence ID" value="NZ_JAEHNZ010000001.1"/>
</dbReference>
<dbReference type="Gene3D" id="3.30.70.1440">
    <property type="entry name" value="Multidrug efflux transporter AcrB pore domain"/>
    <property type="match status" value="1"/>
</dbReference>
<evidence type="ECO:0000256" key="2">
    <source>
        <dbReference type="ARBA" id="ARBA00010942"/>
    </source>
</evidence>
<dbReference type="InterPro" id="IPR000731">
    <property type="entry name" value="SSD"/>
</dbReference>
<dbReference type="Gene3D" id="3.30.70.1430">
    <property type="entry name" value="Multidrug efflux transporter AcrB pore domain"/>
    <property type="match status" value="2"/>
</dbReference>
<dbReference type="EMBL" id="JAEHNZ010000001">
    <property type="protein sequence ID" value="MBK0395066.1"/>
    <property type="molecule type" value="Genomic_DNA"/>
</dbReference>
<dbReference type="SUPFAM" id="SSF82693">
    <property type="entry name" value="Multidrug efflux transporter AcrB pore domain, PN1, PN2, PC1 and PC2 subdomains"/>
    <property type="match status" value="3"/>
</dbReference>
<evidence type="ECO:0000256" key="9">
    <source>
        <dbReference type="RuleBase" id="RU364070"/>
    </source>
</evidence>
<dbReference type="PROSITE" id="PS50156">
    <property type="entry name" value="SSD"/>
    <property type="match status" value="1"/>
</dbReference>
<dbReference type="Gene3D" id="1.20.1640.10">
    <property type="entry name" value="Multidrug efflux transporter AcrB transmembrane domain"/>
    <property type="match status" value="2"/>
</dbReference>